<dbReference type="Proteomes" id="UP000788262">
    <property type="component" value="Unassembled WGS sequence"/>
</dbReference>
<evidence type="ECO:0000256" key="1">
    <source>
        <dbReference type="SAM" id="Phobius"/>
    </source>
</evidence>
<dbReference type="EMBL" id="JAFFZS010000033">
    <property type="protein sequence ID" value="MBN0048114.1"/>
    <property type="molecule type" value="Genomic_DNA"/>
</dbReference>
<name>A0ABS2VYB1_STRAS</name>
<accession>A0ABS2VYB1</accession>
<evidence type="ECO:0000313" key="3">
    <source>
        <dbReference type="Proteomes" id="UP000788262"/>
    </source>
</evidence>
<keyword evidence="1" id="KW-0812">Transmembrane</keyword>
<reference evidence="2 3" key="1">
    <citation type="submission" date="2021-02" db="EMBL/GenBank/DDBJ databases">
        <title>Whole genome sequencing of Streptomyces actuosus VRA1.</title>
        <authorList>
            <person name="Sen G."/>
            <person name="Sen A."/>
        </authorList>
    </citation>
    <scope>NUCLEOTIDE SEQUENCE [LARGE SCALE GENOMIC DNA]</scope>
    <source>
        <strain evidence="2 3">VRA1</strain>
    </source>
</reference>
<feature type="transmembrane region" description="Helical" evidence="1">
    <location>
        <begin position="29"/>
        <end position="47"/>
    </location>
</feature>
<sequence length="70" mass="7468">MNVLRGLGACAALAGIAYAVTEVTNLDQFVLILTVTIVAVSVLTYLLSIKRRLHDRRVARGRGGSRRGGS</sequence>
<evidence type="ECO:0000313" key="2">
    <source>
        <dbReference type="EMBL" id="MBN0048114.1"/>
    </source>
</evidence>
<comment type="caution">
    <text evidence="2">The sequence shown here is derived from an EMBL/GenBank/DDBJ whole genome shotgun (WGS) entry which is preliminary data.</text>
</comment>
<organism evidence="2 3">
    <name type="scientific">Streptomyces actuosus</name>
    <dbReference type="NCBI Taxonomy" id="1885"/>
    <lineage>
        <taxon>Bacteria</taxon>
        <taxon>Bacillati</taxon>
        <taxon>Actinomycetota</taxon>
        <taxon>Actinomycetes</taxon>
        <taxon>Kitasatosporales</taxon>
        <taxon>Streptomycetaceae</taxon>
        <taxon>Streptomyces</taxon>
    </lineage>
</organism>
<protein>
    <submittedName>
        <fullName evidence="2">Uncharacterized protein</fullName>
    </submittedName>
</protein>
<proteinExistence type="predicted"/>
<keyword evidence="1" id="KW-1133">Transmembrane helix</keyword>
<gene>
    <name evidence="2" type="ORF">JS756_29195</name>
</gene>
<dbReference type="RefSeq" id="WP_205386239.1">
    <property type="nucleotide sequence ID" value="NZ_JAFFZS010000033.1"/>
</dbReference>
<keyword evidence="3" id="KW-1185">Reference proteome</keyword>
<keyword evidence="1" id="KW-0472">Membrane</keyword>